<reference evidence="1 2" key="1">
    <citation type="submission" date="2019-09" db="EMBL/GenBank/DDBJ databases">
        <title>Bacillus ochoae sp. nov., Paenibacillus whitsoniae sp. nov., Paenibacillus spiritus sp. nov. Isolated from the Mars Exploration Rover during spacecraft assembly.</title>
        <authorList>
            <person name="Seuylemezian A."/>
            <person name="Vaishampayan P."/>
        </authorList>
    </citation>
    <scope>NUCLEOTIDE SEQUENCE [LARGE SCALE GENOMIC DNA]</scope>
    <source>
        <strain evidence="1 2">MER_111</strain>
    </source>
</reference>
<gene>
    <name evidence="1" type="ORF">F4V43_09445</name>
</gene>
<evidence type="ECO:0000313" key="2">
    <source>
        <dbReference type="Proteomes" id="UP000367750"/>
    </source>
</evidence>
<sequence length="79" mass="8494">MTIALLILGYLALLAGGSRRIRGSGSGLRRLLYAGLLGWSLYLAVSAKLGWPRMSLSSLYLIGFEPVGHALFQWLGGES</sequence>
<proteinExistence type="predicted"/>
<dbReference type="Proteomes" id="UP000367750">
    <property type="component" value="Unassembled WGS sequence"/>
</dbReference>
<evidence type="ECO:0000313" key="1">
    <source>
        <dbReference type="EMBL" id="KAA9004848.1"/>
    </source>
</evidence>
<keyword evidence="2" id="KW-1185">Reference proteome</keyword>
<dbReference type="RefSeq" id="WP_150457999.1">
    <property type="nucleotide sequence ID" value="NZ_VYKK01000012.1"/>
</dbReference>
<protein>
    <submittedName>
        <fullName evidence="1">Uncharacterized protein</fullName>
    </submittedName>
</protein>
<accession>A0A5J5G9Z4</accession>
<comment type="caution">
    <text evidence="1">The sequence shown here is derived from an EMBL/GenBank/DDBJ whole genome shotgun (WGS) entry which is preliminary data.</text>
</comment>
<dbReference type="EMBL" id="VYKK01000012">
    <property type="protein sequence ID" value="KAA9004848.1"/>
    <property type="molecule type" value="Genomic_DNA"/>
</dbReference>
<organism evidence="1 2">
    <name type="scientific">Paenibacillus spiritus</name>
    <dbReference type="NCBI Taxonomy" id="2496557"/>
    <lineage>
        <taxon>Bacteria</taxon>
        <taxon>Bacillati</taxon>
        <taxon>Bacillota</taxon>
        <taxon>Bacilli</taxon>
        <taxon>Bacillales</taxon>
        <taxon>Paenibacillaceae</taxon>
        <taxon>Paenibacillus</taxon>
    </lineage>
</organism>
<dbReference type="AlphaFoldDB" id="A0A5J5G9Z4"/>
<dbReference type="OrthoDB" id="2646108at2"/>
<name>A0A5J5G9Z4_9BACL</name>